<dbReference type="InterPro" id="IPR052906">
    <property type="entry name" value="Type_IV_Methyl-Rstrct_Enzyme"/>
</dbReference>
<dbReference type="GO" id="GO:0003677">
    <property type="term" value="F:DNA binding"/>
    <property type="evidence" value="ECO:0007669"/>
    <property type="project" value="InterPro"/>
</dbReference>
<comment type="caution">
    <text evidence="3">The sequence shown here is derived from an EMBL/GenBank/DDBJ whole genome shotgun (WGS) entry which is preliminary data.</text>
</comment>
<dbReference type="STRING" id="1794912.AXX12_17400"/>
<evidence type="ECO:0000259" key="2">
    <source>
        <dbReference type="Pfam" id="PF04471"/>
    </source>
</evidence>
<dbReference type="InterPro" id="IPR007560">
    <property type="entry name" value="Restrct_endonuc_IV_Mrr"/>
</dbReference>
<dbReference type="PANTHER" id="PTHR30015:SF6">
    <property type="entry name" value="SLL1429 PROTEIN"/>
    <property type="match status" value="1"/>
</dbReference>
<feature type="transmembrane region" description="Helical" evidence="1">
    <location>
        <begin position="212"/>
        <end position="236"/>
    </location>
</feature>
<keyword evidence="4" id="KW-1185">Reference proteome</keyword>
<keyword evidence="1" id="KW-1133">Transmembrane helix</keyword>
<dbReference type="Pfam" id="PF04471">
    <property type="entry name" value="Mrr_cat"/>
    <property type="match status" value="1"/>
</dbReference>
<feature type="transmembrane region" description="Helical" evidence="1">
    <location>
        <begin position="257"/>
        <end position="277"/>
    </location>
</feature>
<dbReference type="EMBL" id="LSGP01000006">
    <property type="protein sequence ID" value="KYZ77838.1"/>
    <property type="molecule type" value="Genomic_DNA"/>
</dbReference>
<feature type="domain" description="Restriction endonuclease type IV Mrr" evidence="2">
    <location>
        <begin position="83"/>
        <end position="176"/>
    </location>
</feature>
<dbReference type="GO" id="GO:0015666">
    <property type="term" value="F:restriction endodeoxyribonuclease activity"/>
    <property type="evidence" value="ECO:0007669"/>
    <property type="project" value="TreeGrafter"/>
</dbReference>
<dbReference type="PANTHER" id="PTHR30015">
    <property type="entry name" value="MRR RESTRICTION SYSTEM PROTEIN"/>
    <property type="match status" value="1"/>
</dbReference>
<evidence type="ECO:0000313" key="3">
    <source>
        <dbReference type="EMBL" id="KYZ77838.1"/>
    </source>
</evidence>
<reference evidence="3 4" key="1">
    <citation type="submission" date="2016-02" db="EMBL/GenBank/DDBJ databases">
        <title>Anaerosporomusa subterraneum gen. nov., sp. nov., a spore-forming obligate anaerobe isolated from saprolite.</title>
        <authorList>
            <person name="Choi J.K."/>
            <person name="Shah M."/>
            <person name="Yee N."/>
        </authorList>
    </citation>
    <scope>NUCLEOTIDE SEQUENCE [LARGE SCALE GENOMIC DNA]</scope>
    <source>
        <strain evidence="3 4">RU4</strain>
    </source>
</reference>
<dbReference type="Gene3D" id="3.40.1350.10">
    <property type="match status" value="1"/>
</dbReference>
<evidence type="ECO:0000313" key="4">
    <source>
        <dbReference type="Proteomes" id="UP000076268"/>
    </source>
</evidence>
<name>A0A154BWJ5_ANASB</name>
<protein>
    <recommendedName>
        <fullName evidence="2">Restriction endonuclease type IV Mrr domain-containing protein</fullName>
    </recommendedName>
</protein>
<dbReference type="SUPFAM" id="SSF52980">
    <property type="entry name" value="Restriction endonuclease-like"/>
    <property type="match status" value="1"/>
</dbReference>
<keyword evidence="1" id="KW-0812">Transmembrane</keyword>
<dbReference type="InterPro" id="IPR011335">
    <property type="entry name" value="Restrct_endonuc-II-like"/>
</dbReference>
<keyword evidence="1" id="KW-0472">Membrane</keyword>
<dbReference type="Proteomes" id="UP000076268">
    <property type="component" value="Unassembled WGS sequence"/>
</dbReference>
<proteinExistence type="predicted"/>
<sequence>MDLRQLEYFQMVAKLKTPLCRSVCRSSRQVNENRPRFRIPVNIEKLISSEIASLSQAQRVKEIEQNMLSKGYRGTAIDLDYADTMSGIEFEKLLGKIFTARGFKVDFTSVTGDMGADLIIEKLGERTAIQAKCYNSLVSGDSVQQVLASKAIYNCQKAIVVTNSYFTKGAKDLAVNSTRTRDKVYQDLALKQNTIQIIGNSKANTPPKMDGVFALCDLLLTLILCILCAFISVVIAKVTGYLSIQFRPLLIAFSHNLLANFYVPFSLLTAFGSPLFASIDSMESIFIILPAENLRAFFKISNRRPIHPRECTYRYWQFCPSTKENTLSPGRLSLSFLSTLIKAR</sequence>
<evidence type="ECO:0000256" key="1">
    <source>
        <dbReference type="SAM" id="Phobius"/>
    </source>
</evidence>
<organism evidence="3 4">
    <name type="scientific">Anaerosporomusa subterranea</name>
    <dbReference type="NCBI Taxonomy" id="1794912"/>
    <lineage>
        <taxon>Bacteria</taxon>
        <taxon>Bacillati</taxon>
        <taxon>Bacillota</taxon>
        <taxon>Negativicutes</taxon>
        <taxon>Acetonemataceae</taxon>
        <taxon>Anaerosporomusa</taxon>
    </lineage>
</organism>
<dbReference type="InterPro" id="IPR011856">
    <property type="entry name" value="tRNA_endonuc-like_dom_sf"/>
</dbReference>
<gene>
    <name evidence="3" type="ORF">AXX12_17400</name>
</gene>
<accession>A0A154BWJ5</accession>
<dbReference type="GO" id="GO:0009307">
    <property type="term" value="P:DNA restriction-modification system"/>
    <property type="evidence" value="ECO:0007669"/>
    <property type="project" value="InterPro"/>
</dbReference>
<dbReference type="RefSeq" id="WP_066237717.1">
    <property type="nucleotide sequence ID" value="NZ_LSGP01000006.1"/>
</dbReference>
<dbReference type="AlphaFoldDB" id="A0A154BWJ5"/>